<dbReference type="Proteomes" id="UP000254374">
    <property type="component" value="Unassembled WGS sequence"/>
</dbReference>
<dbReference type="OrthoDB" id="5651348at2"/>
<dbReference type="EMBL" id="UGGV01000001">
    <property type="protein sequence ID" value="STO24383.1"/>
    <property type="molecule type" value="Genomic_DNA"/>
</dbReference>
<keyword evidence="4" id="KW-1185">Reference proteome</keyword>
<name>A0A377GII9_9GAMM</name>
<dbReference type="RefSeq" id="WP_058467839.1">
    <property type="nucleotide sequence ID" value="NZ_CAAAIX010000006.1"/>
</dbReference>
<evidence type="ECO:0000256" key="1">
    <source>
        <dbReference type="SAM" id="Coils"/>
    </source>
</evidence>
<dbReference type="STRING" id="464.Lgor_1341"/>
<evidence type="ECO:0000313" key="4">
    <source>
        <dbReference type="Proteomes" id="UP000186808"/>
    </source>
</evidence>
<dbReference type="Proteomes" id="UP000186808">
    <property type="component" value="Unassembled WGS sequence"/>
</dbReference>
<sequence length="497" mass="56886">MPSHRQAFFNLLNSQYRKRQFAPGQLEEIYQQYRDDITLTQDLTFGLQAFEEHTNKRITDHKGFKIQVGPEESDTLEKALKGSEPAVKNEVRTELDKVFAPENFYAPAQEKYQESIEAFKKRVSKVPGYSIELLRIELEKINQDAKNAIKAQQKMELKRLKETFEKPGFMENFKTALGKDNDEAEKIKKELIADLEKKHKAQLDSFDKVTQENLTTLDKASALEKKQILFSGQLESWANQLSQKDKDKMMQEMERAREINRARRNLTRPEELTTATIDVKEKTISTINPADLDFIISLSGSKINHTKKKENEPGIWTVQMSSRILSPFYYLSRQENPKVDMLTMAQAVRASGFDSIILTIDFDDPKTQKQRARQAYEAALESGFAPGPLPGEESKGDKAVKGIVLKDREGKEIDPKTLFTPSELQVLHEHAKDRREKLVKLLEDAPKETVPEETSKKFRSDLNAGRNEIRVAKGKQAINEAEEKAVEEDIQKVLNPS</sequence>
<accession>A0A377GII9</accession>
<proteinExistence type="predicted"/>
<keyword evidence="1" id="KW-0175">Coiled coil</keyword>
<gene>
    <name evidence="3" type="ORF">NCTC11401_01195</name>
    <name evidence="2" type="ORF">SAMN05421777_101224</name>
</gene>
<evidence type="ECO:0000313" key="5">
    <source>
        <dbReference type="Proteomes" id="UP000254374"/>
    </source>
</evidence>
<organism evidence="3 5">
    <name type="scientific">Fluoribacter gormanii</name>
    <dbReference type="NCBI Taxonomy" id="464"/>
    <lineage>
        <taxon>Bacteria</taxon>
        <taxon>Pseudomonadati</taxon>
        <taxon>Pseudomonadota</taxon>
        <taxon>Gammaproteobacteria</taxon>
        <taxon>Legionellales</taxon>
        <taxon>Legionellaceae</taxon>
        <taxon>Fluoribacter</taxon>
    </lineage>
</organism>
<reference evidence="3 5" key="2">
    <citation type="submission" date="2018-06" db="EMBL/GenBank/DDBJ databases">
        <authorList>
            <consortium name="Pathogen Informatics"/>
            <person name="Doyle S."/>
        </authorList>
    </citation>
    <scope>NUCLEOTIDE SEQUENCE [LARGE SCALE GENOMIC DNA]</scope>
    <source>
        <strain evidence="3 5">NCTC11401</strain>
    </source>
</reference>
<evidence type="ECO:0000313" key="2">
    <source>
        <dbReference type="EMBL" id="SIQ52194.1"/>
    </source>
</evidence>
<feature type="coiled-coil region" evidence="1">
    <location>
        <begin position="131"/>
        <end position="201"/>
    </location>
</feature>
<protein>
    <recommendedName>
        <fullName evidence="6">Coiled coil domain-containing protein</fullName>
    </recommendedName>
</protein>
<dbReference type="AlphaFoldDB" id="A0A377GII9"/>
<dbReference type="EMBL" id="FTNL01000001">
    <property type="protein sequence ID" value="SIQ52194.1"/>
    <property type="molecule type" value="Genomic_DNA"/>
</dbReference>
<evidence type="ECO:0008006" key="6">
    <source>
        <dbReference type="Google" id="ProtNLM"/>
    </source>
</evidence>
<evidence type="ECO:0000313" key="3">
    <source>
        <dbReference type="EMBL" id="STO24383.1"/>
    </source>
</evidence>
<reference evidence="2 4" key="1">
    <citation type="submission" date="2017-01" db="EMBL/GenBank/DDBJ databases">
        <authorList>
            <person name="Varghese N."/>
            <person name="Submissions S."/>
        </authorList>
    </citation>
    <scope>NUCLEOTIDE SEQUENCE [LARGE SCALE GENOMIC DNA]</scope>
    <source>
        <strain evidence="2 4">ATCC 33342</strain>
    </source>
</reference>